<gene>
    <name evidence="4" type="ORF">LZ495_41375</name>
</gene>
<dbReference type="InterPro" id="IPR000914">
    <property type="entry name" value="SBP_5_dom"/>
</dbReference>
<dbReference type="EMBL" id="JAKFHA010000054">
    <property type="protein sequence ID" value="MCF2533641.1"/>
    <property type="molecule type" value="Genomic_DNA"/>
</dbReference>
<protein>
    <submittedName>
        <fullName evidence="4">ABC transporter substrate-binding protein</fullName>
    </submittedName>
</protein>
<dbReference type="GO" id="GO:1904680">
    <property type="term" value="F:peptide transmembrane transporter activity"/>
    <property type="evidence" value="ECO:0007669"/>
    <property type="project" value="TreeGrafter"/>
</dbReference>
<evidence type="ECO:0000313" key="5">
    <source>
        <dbReference type="Proteomes" id="UP001165378"/>
    </source>
</evidence>
<dbReference type="GO" id="GO:0015833">
    <property type="term" value="P:peptide transport"/>
    <property type="evidence" value="ECO:0007669"/>
    <property type="project" value="TreeGrafter"/>
</dbReference>
<evidence type="ECO:0000313" key="4">
    <source>
        <dbReference type="EMBL" id="MCF2533641.1"/>
    </source>
</evidence>
<dbReference type="PANTHER" id="PTHR30290">
    <property type="entry name" value="PERIPLASMIC BINDING COMPONENT OF ABC TRANSPORTER"/>
    <property type="match status" value="1"/>
</dbReference>
<dbReference type="Pfam" id="PF00496">
    <property type="entry name" value="SBP_bac_5"/>
    <property type="match status" value="1"/>
</dbReference>
<dbReference type="GO" id="GO:0042597">
    <property type="term" value="C:periplasmic space"/>
    <property type="evidence" value="ECO:0007669"/>
    <property type="project" value="UniProtKB-ARBA"/>
</dbReference>
<dbReference type="InterPro" id="IPR030678">
    <property type="entry name" value="Peptide/Ni-bd"/>
</dbReference>
<name>A0AA41U543_9ACTN</name>
<keyword evidence="5" id="KW-1185">Reference proteome</keyword>
<reference evidence="4" key="1">
    <citation type="submission" date="2022-01" db="EMBL/GenBank/DDBJ databases">
        <title>Genome-Based Taxonomic Classification of the Phylum Actinobacteria.</title>
        <authorList>
            <person name="Gao Y."/>
        </authorList>
    </citation>
    <scope>NUCLEOTIDE SEQUENCE</scope>
    <source>
        <strain evidence="4">KLBMP 8922</strain>
    </source>
</reference>
<evidence type="ECO:0000256" key="2">
    <source>
        <dbReference type="SAM" id="MobiDB-lite"/>
    </source>
</evidence>
<sequence length="523" mass="56262">MRRPGAMLAGAVALALAVSGCGGGGDDGDKAPQDPASQAPAKAGGKLTMLAVQDSASLDPFGVANVALADEPRMAALYDPLFFVDAKTHRVSAHLGESLTTADGGATWTMKLRAGVVFSDGTPFDAAAVKLNYDTHANMATRSVHIAAALGIKTEIVDATTLKLTPVGAPNPNLDRTVASELTYIMAPSAIAKGPEKYKSEPVGAGPFVLKSWVRGSEQVFERNTNYWQKDKGLPKLDQLTFKSIADNQQRYQTVKSGQAQLFLSSDGKLIAQAKRELNALEFATDGGQIVQFNLRKAPFDDIRARKAFTLAFDAADIAKTLNTGAVPAKSIFNANSQFVDPAVTQAAQNKAEAQRLFSELAAEGKKVDFTYLVPQNPASVAVGEYMQSRLKEFSDVSMKVESLEIGAYIVKYAIQREYQATLTQIWAVDPEPMLYSYWHSQSPFNLSGWSSPQADTALTAGRASTDPAVRKQAYSDLQKALVAEVPLWAYEESLTAALYSDKVTGIEHYNAGNIFMDRLGLK</sequence>
<dbReference type="GO" id="GO:0043190">
    <property type="term" value="C:ATP-binding cassette (ABC) transporter complex"/>
    <property type="evidence" value="ECO:0007669"/>
    <property type="project" value="InterPro"/>
</dbReference>
<dbReference type="RefSeq" id="WP_235058409.1">
    <property type="nucleotide sequence ID" value="NZ_JAKFHA010000054.1"/>
</dbReference>
<dbReference type="Proteomes" id="UP001165378">
    <property type="component" value="Unassembled WGS sequence"/>
</dbReference>
<proteinExistence type="predicted"/>
<accession>A0AA41U543</accession>
<organism evidence="4 5">
    <name type="scientific">Yinghuangia soli</name>
    <dbReference type="NCBI Taxonomy" id="2908204"/>
    <lineage>
        <taxon>Bacteria</taxon>
        <taxon>Bacillati</taxon>
        <taxon>Actinomycetota</taxon>
        <taxon>Actinomycetes</taxon>
        <taxon>Kitasatosporales</taxon>
        <taxon>Streptomycetaceae</taxon>
        <taxon>Yinghuangia</taxon>
    </lineage>
</organism>
<dbReference type="PIRSF" id="PIRSF002741">
    <property type="entry name" value="MppA"/>
    <property type="match status" value="1"/>
</dbReference>
<keyword evidence="1" id="KW-0732">Signal</keyword>
<dbReference type="Gene3D" id="3.40.190.10">
    <property type="entry name" value="Periplasmic binding protein-like II"/>
    <property type="match status" value="1"/>
</dbReference>
<dbReference type="AlphaFoldDB" id="A0AA41U543"/>
<dbReference type="InterPro" id="IPR039424">
    <property type="entry name" value="SBP_5"/>
</dbReference>
<comment type="caution">
    <text evidence="4">The sequence shown here is derived from an EMBL/GenBank/DDBJ whole genome shotgun (WGS) entry which is preliminary data.</text>
</comment>
<dbReference type="Gene3D" id="3.10.105.10">
    <property type="entry name" value="Dipeptide-binding Protein, Domain 3"/>
    <property type="match status" value="1"/>
</dbReference>
<feature type="domain" description="Solute-binding protein family 5" evidence="3">
    <location>
        <begin position="92"/>
        <end position="442"/>
    </location>
</feature>
<dbReference type="PANTHER" id="PTHR30290:SF38">
    <property type="entry name" value="D,D-DIPEPTIDE-BINDING PERIPLASMIC PROTEIN DDPA-RELATED"/>
    <property type="match status" value="1"/>
</dbReference>
<dbReference type="SUPFAM" id="SSF53850">
    <property type="entry name" value="Periplasmic binding protein-like II"/>
    <property type="match status" value="1"/>
</dbReference>
<dbReference type="PROSITE" id="PS51257">
    <property type="entry name" value="PROKAR_LIPOPROTEIN"/>
    <property type="match status" value="1"/>
</dbReference>
<feature type="region of interest" description="Disordered" evidence="2">
    <location>
        <begin position="23"/>
        <end position="42"/>
    </location>
</feature>
<evidence type="ECO:0000256" key="1">
    <source>
        <dbReference type="ARBA" id="ARBA00022729"/>
    </source>
</evidence>
<evidence type="ECO:0000259" key="3">
    <source>
        <dbReference type="Pfam" id="PF00496"/>
    </source>
</evidence>